<reference evidence="2" key="3">
    <citation type="journal article" date="2017" name="Nature">
        <title>Genome sequence of the progenitor of the wheat D genome Aegilops tauschii.</title>
        <authorList>
            <person name="Luo M.C."/>
            <person name="Gu Y.Q."/>
            <person name="Puiu D."/>
            <person name="Wang H."/>
            <person name="Twardziok S.O."/>
            <person name="Deal K.R."/>
            <person name="Huo N."/>
            <person name="Zhu T."/>
            <person name="Wang L."/>
            <person name="Wang Y."/>
            <person name="McGuire P.E."/>
            <person name="Liu S."/>
            <person name="Long H."/>
            <person name="Ramasamy R.K."/>
            <person name="Rodriguez J.C."/>
            <person name="Van S.L."/>
            <person name="Yuan L."/>
            <person name="Wang Z."/>
            <person name="Xia Z."/>
            <person name="Xiao L."/>
            <person name="Anderson O.D."/>
            <person name="Ouyang S."/>
            <person name="Liang Y."/>
            <person name="Zimin A.V."/>
            <person name="Pertea G."/>
            <person name="Qi P."/>
            <person name="Bennetzen J.L."/>
            <person name="Dai X."/>
            <person name="Dawson M.W."/>
            <person name="Muller H.G."/>
            <person name="Kugler K."/>
            <person name="Rivarola-Duarte L."/>
            <person name="Spannagl M."/>
            <person name="Mayer K.F.X."/>
            <person name="Lu F.H."/>
            <person name="Bevan M.W."/>
            <person name="Leroy P."/>
            <person name="Li P."/>
            <person name="You F.M."/>
            <person name="Sun Q."/>
            <person name="Liu Z."/>
            <person name="Lyons E."/>
            <person name="Wicker T."/>
            <person name="Salzberg S.L."/>
            <person name="Devos K.M."/>
            <person name="Dvorak J."/>
        </authorList>
    </citation>
    <scope>NUCLEOTIDE SEQUENCE [LARGE SCALE GENOMIC DNA]</scope>
    <source>
        <strain evidence="2">cv. AL8/78</strain>
    </source>
</reference>
<dbReference type="AlphaFoldDB" id="A0A453BYM9"/>
<dbReference type="Proteomes" id="UP000015105">
    <property type="component" value="Chromosome 2D"/>
</dbReference>
<dbReference type="EnsemblPlants" id="AET2Gv20677400.1">
    <property type="protein sequence ID" value="AET2Gv20677400.1"/>
    <property type="gene ID" value="AET2Gv20677400"/>
</dbReference>
<protein>
    <submittedName>
        <fullName evidence="2">Uncharacterized protein</fullName>
    </submittedName>
</protein>
<dbReference type="Gramene" id="AET2Gv20677400.1">
    <property type="protein sequence ID" value="AET2Gv20677400.1"/>
    <property type="gene ID" value="AET2Gv20677400"/>
</dbReference>
<reference evidence="3" key="1">
    <citation type="journal article" date="2014" name="Science">
        <title>Ancient hybridizations among the ancestral genomes of bread wheat.</title>
        <authorList>
            <consortium name="International Wheat Genome Sequencing Consortium,"/>
            <person name="Marcussen T."/>
            <person name="Sandve S.R."/>
            <person name="Heier L."/>
            <person name="Spannagl M."/>
            <person name="Pfeifer M."/>
            <person name="Jakobsen K.S."/>
            <person name="Wulff B.B."/>
            <person name="Steuernagel B."/>
            <person name="Mayer K.F."/>
            <person name="Olsen O.A."/>
        </authorList>
    </citation>
    <scope>NUCLEOTIDE SEQUENCE [LARGE SCALE GENOMIC DNA]</scope>
    <source>
        <strain evidence="3">cv. AL8/78</strain>
    </source>
</reference>
<evidence type="ECO:0000256" key="1">
    <source>
        <dbReference type="SAM" id="MobiDB-lite"/>
    </source>
</evidence>
<proteinExistence type="predicted"/>
<sequence length="43" mass="4805">MKGFTVRSPEDWELDDRTSGCLRNAPLDCSSNRSASSTDKFHS</sequence>
<reference evidence="2" key="4">
    <citation type="submission" date="2019-03" db="UniProtKB">
        <authorList>
            <consortium name="EnsemblPlants"/>
        </authorList>
    </citation>
    <scope>IDENTIFICATION</scope>
</reference>
<evidence type="ECO:0000313" key="2">
    <source>
        <dbReference type="EnsemblPlants" id="AET2Gv20677400.1"/>
    </source>
</evidence>
<feature type="region of interest" description="Disordered" evidence="1">
    <location>
        <begin position="1"/>
        <end position="21"/>
    </location>
</feature>
<name>A0A453BYM9_AEGTS</name>
<keyword evidence="3" id="KW-1185">Reference proteome</keyword>
<dbReference type="STRING" id="200361.A0A453BYM9"/>
<organism evidence="2 3">
    <name type="scientific">Aegilops tauschii subsp. strangulata</name>
    <name type="common">Goatgrass</name>
    <dbReference type="NCBI Taxonomy" id="200361"/>
    <lineage>
        <taxon>Eukaryota</taxon>
        <taxon>Viridiplantae</taxon>
        <taxon>Streptophyta</taxon>
        <taxon>Embryophyta</taxon>
        <taxon>Tracheophyta</taxon>
        <taxon>Spermatophyta</taxon>
        <taxon>Magnoliopsida</taxon>
        <taxon>Liliopsida</taxon>
        <taxon>Poales</taxon>
        <taxon>Poaceae</taxon>
        <taxon>BOP clade</taxon>
        <taxon>Pooideae</taxon>
        <taxon>Triticodae</taxon>
        <taxon>Triticeae</taxon>
        <taxon>Triticinae</taxon>
        <taxon>Aegilops</taxon>
    </lineage>
</organism>
<reference evidence="3" key="2">
    <citation type="journal article" date="2017" name="Nat. Plants">
        <title>The Aegilops tauschii genome reveals multiple impacts of transposons.</title>
        <authorList>
            <person name="Zhao G."/>
            <person name="Zou C."/>
            <person name="Li K."/>
            <person name="Wang K."/>
            <person name="Li T."/>
            <person name="Gao L."/>
            <person name="Zhang X."/>
            <person name="Wang H."/>
            <person name="Yang Z."/>
            <person name="Liu X."/>
            <person name="Jiang W."/>
            <person name="Mao L."/>
            <person name="Kong X."/>
            <person name="Jiao Y."/>
            <person name="Jia J."/>
        </authorList>
    </citation>
    <scope>NUCLEOTIDE SEQUENCE [LARGE SCALE GENOMIC DNA]</scope>
    <source>
        <strain evidence="3">cv. AL8/78</strain>
    </source>
</reference>
<evidence type="ECO:0000313" key="3">
    <source>
        <dbReference type="Proteomes" id="UP000015105"/>
    </source>
</evidence>
<reference evidence="2" key="5">
    <citation type="journal article" date="2021" name="G3 (Bethesda)">
        <title>Aegilops tauschii genome assembly Aet v5.0 features greater sequence contiguity and improved annotation.</title>
        <authorList>
            <person name="Wang L."/>
            <person name="Zhu T."/>
            <person name="Rodriguez J.C."/>
            <person name="Deal K.R."/>
            <person name="Dubcovsky J."/>
            <person name="McGuire P.E."/>
            <person name="Lux T."/>
            <person name="Spannagl M."/>
            <person name="Mayer K.F.X."/>
            <person name="Baldrich P."/>
            <person name="Meyers B.C."/>
            <person name="Huo N."/>
            <person name="Gu Y.Q."/>
            <person name="Zhou H."/>
            <person name="Devos K.M."/>
            <person name="Bennetzen J.L."/>
            <person name="Unver T."/>
            <person name="Budak H."/>
            <person name="Gulick P.J."/>
            <person name="Galiba G."/>
            <person name="Kalapos B."/>
            <person name="Nelson D.R."/>
            <person name="Li P."/>
            <person name="You F.M."/>
            <person name="Luo M.C."/>
            <person name="Dvorak J."/>
        </authorList>
    </citation>
    <scope>NUCLEOTIDE SEQUENCE [LARGE SCALE GENOMIC DNA]</scope>
    <source>
        <strain evidence="2">cv. AL8/78</strain>
    </source>
</reference>
<accession>A0A453BYM9</accession>